<name>A0A382YD57_9ZZZZ</name>
<evidence type="ECO:0000256" key="1">
    <source>
        <dbReference type="SAM" id="MobiDB-lite"/>
    </source>
</evidence>
<feature type="region of interest" description="Disordered" evidence="1">
    <location>
        <begin position="27"/>
        <end position="50"/>
    </location>
</feature>
<dbReference type="EMBL" id="UINC01174894">
    <property type="protein sequence ID" value="SVD81246.1"/>
    <property type="molecule type" value="Genomic_DNA"/>
</dbReference>
<evidence type="ECO:0000313" key="2">
    <source>
        <dbReference type="EMBL" id="SVD81246.1"/>
    </source>
</evidence>
<organism evidence="2">
    <name type="scientific">marine metagenome</name>
    <dbReference type="NCBI Taxonomy" id="408172"/>
    <lineage>
        <taxon>unclassified sequences</taxon>
        <taxon>metagenomes</taxon>
        <taxon>ecological metagenomes</taxon>
    </lineage>
</organism>
<dbReference type="AlphaFoldDB" id="A0A382YD57"/>
<reference evidence="2" key="1">
    <citation type="submission" date="2018-05" db="EMBL/GenBank/DDBJ databases">
        <authorList>
            <person name="Lanie J.A."/>
            <person name="Ng W.-L."/>
            <person name="Kazmierczak K.M."/>
            <person name="Andrzejewski T.M."/>
            <person name="Davidsen T.M."/>
            <person name="Wayne K.J."/>
            <person name="Tettelin H."/>
            <person name="Glass J.I."/>
            <person name="Rusch D."/>
            <person name="Podicherti R."/>
            <person name="Tsui H.-C.T."/>
            <person name="Winkler M.E."/>
        </authorList>
    </citation>
    <scope>NUCLEOTIDE SEQUENCE</scope>
</reference>
<accession>A0A382YD57</accession>
<gene>
    <name evidence="2" type="ORF">METZ01_LOCUS434100</name>
</gene>
<feature type="non-terminal residue" evidence="2">
    <location>
        <position position="1"/>
    </location>
</feature>
<protein>
    <submittedName>
        <fullName evidence="2">Uncharacterized protein</fullName>
    </submittedName>
</protein>
<sequence>VLQETDGNFVVYRSADGKPIAALGTEVPDAIEPTPPPDDEYEHTFDPTPL</sequence>
<feature type="non-terminal residue" evidence="2">
    <location>
        <position position="50"/>
    </location>
</feature>
<proteinExistence type="predicted"/>